<evidence type="ECO:0000259" key="9">
    <source>
        <dbReference type="Pfam" id="PF00432"/>
    </source>
</evidence>
<dbReference type="GeneID" id="30008477"/>
<evidence type="ECO:0000313" key="10">
    <source>
        <dbReference type="EMBL" id="OAP62105.1"/>
    </source>
</evidence>
<evidence type="ECO:0000256" key="6">
    <source>
        <dbReference type="ARBA" id="ARBA00022737"/>
    </source>
</evidence>
<dbReference type="STRING" id="1367422.A0A178ZSZ8"/>
<dbReference type="RefSeq" id="XP_018695472.1">
    <property type="nucleotide sequence ID" value="XM_018835822.1"/>
</dbReference>
<keyword evidence="4" id="KW-0808">Transferase</keyword>
<evidence type="ECO:0000256" key="2">
    <source>
        <dbReference type="ARBA" id="ARBA00010497"/>
    </source>
</evidence>
<dbReference type="PANTHER" id="PTHR11774:SF4">
    <property type="entry name" value="GERANYLGERANYL TRANSFERASE TYPE-1 SUBUNIT BETA"/>
    <property type="match status" value="1"/>
</dbReference>
<dbReference type="Proteomes" id="UP000078343">
    <property type="component" value="Unassembled WGS sequence"/>
</dbReference>
<comment type="similarity">
    <text evidence="2">Belongs to the protein prenyltransferase subunit beta family.</text>
</comment>
<keyword evidence="3" id="KW-0637">Prenyltransferase</keyword>
<dbReference type="EMBL" id="LVYI01000003">
    <property type="protein sequence ID" value="OAP62105.1"/>
    <property type="molecule type" value="Genomic_DNA"/>
</dbReference>
<dbReference type="Pfam" id="PF00432">
    <property type="entry name" value="Prenyltrans"/>
    <property type="match status" value="1"/>
</dbReference>
<comment type="caution">
    <text evidence="10">The sequence shown here is derived from an EMBL/GenBank/DDBJ whole genome shotgun (WGS) entry which is preliminary data.</text>
</comment>
<proteinExistence type="inferred from homology"/>
<reference evidence="10 11" key="1">
    <citation type="submission" date="2016-04" db="EMBL/GenBank/DDBJ databases">
        <title>Draft genome of Fonsecaea erecta CBS 125763.</title>
        <authorList>
            <person name="Weiss V.A."/>
            <person name="Vicente V.A."/>
            <person name="Raittz R.T."/>
            <person name="Moreno L.F."/>
            <person name="De Souza E.M."/>
            <person name="Pedrosa F.O."/>
            <person name="Steffens M.B."/>
            <person name="Faoro H."/>
            <person name="Tadra-Sfeir M.Z."/>
            <person name="Najafzadeh M.J."/>
            <person name="Felipe M.S."/>
            <person name="Teixeira M."/>
            <person name="Sun J."/>
            <person name="Xi L."/>
            <person name="Gomes R."/>
            <person name="De Azevedo C.M."/>
            <person name="Salgado C.G."/>
            <person name="Da Silva M.B."/>
            <person name="Nascimento M.F."/>
            <person name="Queiroz-Telles F."/>
            <person name="Attili D.S."/>
            <person name="Gorbushina A."/>
        </authorList>
    </citation>
    <scope>NUCLEOTIDE SEQUENCE [LARGE SCALE GENOMIC DNA]</scope>
    <source>
        <strain evidence="10 11">CBS 125763</strain>
    </source>
</reference>
<dbReference type="GO" id="GO:0005953">
    <property type="term" value="C:CAAX-protein geranylgeranyltransferase complex"/>
    <property type="evidence" value="ECO:0007669"/>
    <property type="project" value="TreeGrafter"/>
</dbReference>
<gene>
    <name evidence="10" type="ORF">AYL99_04308</name>
</gene>
<feature type="domain" description="Prenyltransferase alpha-alpha toroid" evidence="9">
    <location>
        <begin position="9"/>
        <end position="398"/>
    </location>
</feature>
<dbReference type="OrthoDB" id="24893at2759"/>
<evidence type="ECO:0000256" key="1">
    <source>
        <dbReference type="ARBA" id="ARBA00001947"/>
    </source>
</evidence>
<evidence type="ECO:0000256" key="7">
    <source>
        <dbReference type="ARBA" id="ARBA00022833"/>
    </source>
</evidence>
<dbReference type="Gene3D" id="1.50.10.20">
    <property type="match status" value="1"/>
</dbReference>
<keyword evidence="7" id="KW-0862">Zinc</keyword>
<dbReference type="InterPro" id="IPR045089">
    <property type="entry name" value="PGGT1B-like"/>
</dbReference>
<comment type="cofactor">
    <cofactor evidence="1">
        <name>Zn(2+)</name>
        <dbReference type="ChEBI" id="CHEBI:29105"/>
    </cofactor>
</comment>
<keyword evidence="6" id="KW-0677">Repeat</keyword>
<dbReference type="SUPFAM" id="SSF48239">
    <property type="entry name" value="Terpenoid cyclases/Protein prenyltransferases"/>
    <property type="match status" value="1"/>
</dbReference>
<accession>A0A178ZSZ8</accession>
<keyword evidence="5" id="KW-0479">Metal-binding</keyword>
<dbReference type="InterPro" id="IPR008930">
    <property type="entry name" value="Terpenoid_cyclase/PrenylTrfase"/>
</dbReference>
<evidence type="ECO:0000256" key="3">
    <source>
        <dbReference type="ARBA" id="ARBA00022602"/>
    </source>
</evidence>
<organism evidence="10 11">
    <name type="scientific">Fonsecaea erecta</name>
    <dbReference type="NCBI Taxonomy" id="1367422"/>
    <lineage>
        <taxon>Eukaryota</taxon>
        <taxon>Fungi</taxon>
        <taxon>Dikarya</taxon>
        <taxon>Ascomycota</taxon>
        <taxon>Pezizomycotina</taxon>
        <taxon>Eurotiomycetes</taxon>
        <taxon>Chaetothyriomycetidae</taxon>
        <taxon>Chaetothyriales</taxon>
        <taxon>Herpotrichiellaceae</taxon>
        <taxon>Fonsecaea</taxon>
    </lineage>
</organism>
<dbReference type="AlphaFoldDB" id="A0A178ZSZ8"/>
<evidence type="ECO:0000313" key="11">
    <source>
        <dbReference type="Proteomes" id="UP000078343"/>
    </source>
</evidence>
<name>A0A178ZSZ8_9EURO</name>
<keyword evidence="11" id="KW-1185">Reference proteome</keyword>
<evidence type="ECO:0000256" key="8">
    <source>
        <dbReference type="SAM" id="MobiDB-lite"/>
    </source>
</evidence>
<feature type="compositionally biased region" description="Acidic residues" evidence="8">
    <location>
        <begin position="263"/>
        <end position="274"/>
    </location>
</feature>
<dbReference type="GO" id="GO:0004662">
    <property type="term" value="F:CAAX-protein geranylgeranyltransferase activity"/>
    <property type="evidence" value="ECO:0007669"/>
    <property type="project" value="TreeGrafter"/>
</dbReference>
<sequence length="414" mass="45864">MASQEEYLLNRERHVKYWKRCSQILPEPYTSGDANRMSFGFFIVAALDLLGALDTVITSSEKQGWIEWIYTCQVSDTGGFRGFTGTMLGGQRSYHNWHWDPANLPNTYFALATLVMLGDDLARVKRKECLGWVTGLQRPNGSFGEFLGEDDQVEGADDPRHCMCAVGIIRILQGYGEHAKRSSFDEAGLQRYIASCQSHEGGIGQAPLLEAHSGLNYCGVATLSFLALLQNPAVSVQEMAERANVDTSICTRWMLDRQTTWIEEDDDGEDEDEDHQPGDGVETGNHHEAQPSFFDVSGMHSSLATDKVVAGFCGRCGKIADTCYCFWNVGALAILQQHHLVDVDSLRRYLLGKVTHVIGGFGKAPGELPDLLHSYLGLATLAIYNEPGLKELDPTFCISKDAVQRLTKVARWQS</sequence>
<evidence type="ECO:0000256" key="4">
    <source>
        <dbReference type="ARBA" id="ARBA00022679"/>
    </source>
</evidence>
<dbReference type="InterPro" id="IPR001330">
    <property type="entry name" value="Prenyltrans"/>
</dbReference>
<dbReference type="GO" id="GO:0046872">
    <property type="term" value="F:metal ion binding"/>
    <property type="evidence" value="ECO:0007669"/>
    <property type="project" value="UniProtKB-KW"/>
</dbReference>
<feature type="region of interest" description="Disordered" evidence="8">
    <location>
        <begin position="263"/>
        <end position="287"/>
    </location>
</feature>
<evidence type="ECO:0000256" key="5">
    <source>
        <dbReference type="ARBA" id="ARBA00022723"/>
    </source>
</evidence>
<dbReference type="PANTHER" id="PTHR11774">
    <property type="entry name" value="GERANYLGERANYL TRANSFERASE TYPE BETA SUBUNIT"/>
    <property type="match status" value="1"/>
</dbReference>
<protein>
    <recommendedName>
        <fullName evidence="9">Prenyltransferase alpha-alpha toroid domain-containing protein</fullName>
    </recommendedName>
</protein>